<sequence precursor="true">MLRRAVLSLALALLAAGQAFAQGTQEPLRVTIDRGIVEPVPLAAPDFAARDARAGQFASQITDVVMADLVNTGLFREISSEAFISRNLGVDTQPIFADWQVINAQGLIAGAVSIAPDGRLAVEMRLWDVFGASEIGDGVVFTTDPDNWRRAAHKVADVVYSRLTGEAPYFDSEVVFVDETGPKGQRVKRIGVMDQDGANVRYLTSGSDLVLAPRFSPNGDAVIYTSYATGFPQVYLINLVTGTRTELGAVDGMTFAPRFSPDGSRVILSQTSGANTDIYTIDLATRSRQRLTRSPAIETAPSYSPDGSQVVFESDQGGSQQLYIMSASGGPGQRISFGRGTYGTPVWSPRGDKIAFTKQVDGRFHVGVMNVDGSGEQLLTASYLDEGPTWSPNGRVLMFFRETPGPLGAASLVSVDVTGRNLRYVPTPGGASDPSWSPLRDD</sequence>
<evidence type="ECO:0000313" key="8">
    <source>
        <dbReference type="Proteomes" id="UP000594800"/>
    </source>
</evidence>
<comment type="subunit">
    <text evidence="5">The Tol-Pal system is composed of five core proteins: the inner membrane proteins TolA, TolQ and TolR, the periplasmic protein TolB and the outer membrane protein Pal. They form a network linking the inner and outer membranes and the peptidoglycan layer.</text>
</comment>
<keyword evidence="5" id="KW-0131">Cell cycle</keyword>
<evidence type="ECO:0000256" key="1">
    <source>
        <dbReference type="ARBA" id="ARBA00004418"/>
    </source>
</evidence>
<dbReference type="InterPro" id="IPR011042">
    <property type="entry name" value="6-blade_b-propeller_TolB-like"/>
</dbReference>
<keyword evidence="4 5" id="KW-0574">Periplasm</keyword>
<dbReference type="PANTHER" id="PTHR36842:SF1">
    <property type="entry name" value="PROTEIN TOLB"/>
    <property type="match status" value="1"/>
</dbReference>
<evidence type="ECO:0000256" key="5">
    <source>
        <dbReference type="HAMAP-Rule" id="MF_00671"/>
    </source>
</evidence>
<accession>A0A7S9LV16</accession>
<evidence type="ECO:0000256" key="4">
    <source>
        <dbReference type="ARBA" id="ARBA00022764"/>
    </source>
</evidence>
<dbReference type="SUPFAM" id="SSF69304">
    <property type="entry name" value="Tricorn protease N-terminal domain"/>
    <property type="match status" value="1"/>
</dbReference>
<dbReference type="InterPro" id="IPR014167">
    <property type="entry name" value="Tol-Pal_TolB"/>
</dbReference>
<name>A0A7S9LV16_9RHOB</name>
<dbReference type="Proteomes" id="UP000594800">
    <property type="component" value="Chromosome"/>
</dbReference>
<proteinExistence type="inferred from homology"/>
<organism evidence="7 8">
    <name type="scientific">Pontivivens ytuae</name>
    <dbReference type="NCBI Taxonomy" id="2789856"/>
    <lineage>
        <taxon>Bacteria</taxon>
        <taxon>Pseudomonadati</taxon>
        <taxon>Pseudomonadota</taxon>
        <taxon>Alphaproteobacteria</taxon>
        <taxon>Rhodobacterales</taxon>
        <taxon>Paracoccaceae</taxon>
        <taxon>Pontivivens</taxon>
    </lineage>
</organism>
<dbReference type="Pfam" id="PF07676">
    <property type="entry name" value="PD40"/>
    <property type="match status" value="4"/>
</dbReference>
<dbReference type="Gene3D" id="2.120.10.30">
    <property type="entry name" value="TolB, C-terminal domain"/>
    <property type="match status" value="1"/>
</dbReference>
<dbReference type="GO" id="GO:0017038">
    <property type="term" value="P:protein import"/>
    <property type="evidence" value="ECO:0007669"/>
    <property type="project" value="InterPro"/>
</dbReference>
<evidence type="ECO:0000256" key="3">
    <source>
        <dbReference type="ARBA" id="ARBA00022729"/>
    </source>
</evidence>
<feature type="chain" id="PRO_5033168830" description="Tol-Pal system protein TolB" evidence="5">
    <location>
        <begin position="22"/>
        <end position="442"/>
    </location>
</feature>
<reference evidence="7 8" key="1">
    <citation type="submission" date="2020-11" db="EMBL/GenBank/DDBJ databases">
        <title>Description of Pontivivens ytuae sp. nov. isolated from deep sea sediment of Mariana Trench.</title>
        <authorList>
            <person name="Wang Z."/>
            <person name="Sun Q.-L."/>
            <person name="Xu X.-D."/>
            <person name="Tang Y.-Z."/>
            <person name="Zhang J."/>
        </authorList>
    </citation>
    <scope>NUCLEOTIDE SEQUENCE [LARGE SCALE GENOMIC DNA]</scope>
    <source>
        <strain evidence="7 8">MT2928</strain>
    </source>
</reference>
<comment type="subcellular location">
    <subcellularLocation>
        <location evidence="1 5">Periplasm</location>
    </subcellularLocation>
</comment>
<keyword evidence="3 5" id="KW-0732">Signal</keyword>
<comment type="function">
    <text evidence="5">Part of the Tol-Pal system, which plays a role in outer membrane invagination during cell division and is important for maintaining outer membrane integrity.</text>
</comment>
<evidence type="ECO:0000313" key="7">
    <source>
        <dbReference type="EMBL" id="QPH55678.1"/>
    </source>
</evidence>
<keyword evidence="8" id="KW-1185">Reference proteome</keyword>
<comment type="similarity">
    <text evidence="2 5">Belongs to the TolB family.</text>
</comment>
<feature type="signal peptide" evidence="5">
    <location>
        <begin position="1"/>
        <end position="21"/>
    </location>
</feature>
<dbReference type="InterPro" id="IPR007195">
    <property type="entry name" value="TolB_N"/>
</dbReference>
<dbReference type="PANTHER" id="PTHR36842">
    <property type="entry name" value="PROTEIN TOLB HOMOLOG"/>
    <property type="match status" value="1"/>
</dbReference>
<evidence type="ECO:0000256" key="2">
    <source>
        <dbReference type="ARBA" id="ARBA00009820"/>
    </source>
</evidence>
<dbReference type="GO" id="GO:0051301">
    <property type="term" value="P:cell division"/>
    <property type="evidence" value="ECO:0007669"/>
    <property type="project" value="UniProtKB-UniRule"/>
</dbReference>
<dbReference type="NCBIfam" id="TIGR02800">
    <property type="entry name" value="propeller_TolB"/>
    <property type="match status" value="1"/>
</dbReference>
<dbReference type="InterPro" id="IPR011659">
    <property type="entry name" value="WD40"/>
</dbReference>
<dbReference type="HAMAP" id="MF_00671">
    <property type="entry name" value="TolB"/>
    <property type="match status" value="1"/>
</dbReference>
<gene>
    <name evidence="5 7" type="primary">tolB</name>
    <name evidence="7" type="ORF">I0K15_08115</name>
</gene>
<dbReference type="AlphaFoldDB" id="A0A7S9LV16"/>
<dbReference type="SUPFAM" id="SSF52964">
    <property type="entry name" value="TolB, N-terminal domain"/>
    <property type="match status" value="1"/>
</dbReference>
<dbReference type="RefSeq" id="WP_196104940.1">
    <property type="nucleotide sequence ID" value="NZ_CP064942.1"/>
</dbReference>
<dbReference type="Gene3D" id="3.40.50.10070">
    <property type="entry name" value="TolB, N-terminal domain"/>
    <property type="match status" value="1"/>
</dbReference>
<dbReference type="Pfam" id="PF04052">
    <property type="entry name" value="TolB_N"/>
    <property type="match status" value="1"/>
</dbReference>
<keyword evidence="5" id="KW-0132">Cell division</keyword>
<feature type="domain" description="TolB N-terminal" evidence="6">
    <location>
        <begin position="28"/>
        <end position="133"/>
    </location>
</feature>
<dbReference type="KEGG" id="poz:I0K15_08115"/>
<dbReference type="GO" id="GO:0042597">
    <property type="term" value="C:periplasmic space"/>
    <property type="evidence" value="ECO:0007669"/>
    <property type="project" value="UniProtKB-SubCell"/>
</dbReference>
<evidence type="ECO:0000259" key="6">
    <source>
        <dbReference type="Pfam" id="PF04052"/>
    </source>
</evidence>
<dbReference type="EMBL" id="CP064942">
    <property type="protein sequence ID" value="QPH55678.1"/>
    <property type="molecule type" value="Genomic_DNA"/>
</dbReference>
<protein>
    <recommendedName>
        <fullName evidence="5">Tol-Pal system protein TolB</fullName>
    </recommendedName>
</protein>